<dbReference type="PANTHER" id="PTHR43372:SF1">
    <property type="entry name" value="LD38433P"/>
    <property type="match status" value="1"/>
</dbReference>
<evidence type="ECO:0000313" key="4">
    <source>
        <dbReference type="Proteomes" id="UP000291343"/>
    </source>
</evidence>
<dbReference type="InterPro" id="IPR023631">
    <property type="entry name" value="Amidase_dom"/>
</dbReference>
<dbReference type="STRING" id="195883.A0A482WTS8"/>
<dbReference type="FunCoup" id="A0A482WTS8">
    <property type="interactions" value="11"/>
</dbReference>
<organism evidence="3 4">
    <name type="scientific">Laodelphax striatellus</name>
    <name type="common">Small brown planthopper</name>
    <name type="synonym">Delphax striatella</name>
    <dbReference type="NCBI Taxonomy" id="195883"/>
    <lineage>
        <taxon>Eukaryota</taxon>
        <taxon>Metazoa</taxon>
        <taxon>Ecdysozoa</taxon>
        <taxon>Arthropoda</taxon>
        <taxon>Hexapoda</taxon>
        <taxon>Insecta</taxon>
        <taxon>Pterygota</taxon>
        <taxon>Neoptera</taxon>
        <taxon>Paraneoptera</taxon>
        <taxon>Hemiptera</taxon>
        <taxon>Auchenorrhyncha</taxon>
        <taxon>Fulgoroidea</taxon>
        <taxon>Delphacidae</taxon>
        <taxon>Criomorphinae</taxon>
        <taxon>Laodelphax</taxon>
    </lineage>
</organism>
<dbReference type="OrthoDB" id="6428749at2759"/>
<dbReference type="AlphaFoldDB" id="A0A482WTS8"/>
<dbReference type="InterPro" id="IPR036928">
    <property type="entry name" value="AS_sf"/>
</dbReference>
<evidence type="ECO:0000256" key="1">
    <source>
        <dbReference type="PIRSR" id="PIRSR001221-1"/>
    </source>
</evidence>
<sequence>MKRKSLGPRSPRRNKASSQRPCNFFFKVMALIRFLFDKSIDLVFKLIYCDFGSDQKRLPQIKDKLLTESASSLASKIRNRKVTSEQVVKMFIERAKEVNPFINGLVQDRFEEALEEARSVDKLISESTDLEALKISKPFLGVPFTSKESTAAKDCNFSFGLVSRKGCKAREDADIVKRTKDSGAILLGVTNVPELNLWSETRNNVYGQTNNPYNFSRTVGGSSGGESSMITSCGSAFGLGTDIGGSSRMPAFYCGIFGHKPTSGLTSSRGMTFRKGTEKNSMVSAGTMTKFAEDITPLLKVLIGPENIPKLQLDTEVDLSKVNVVFVDEPGDMRVSPVSNALKTAVRKVVNHLSTVTDIEPRKISIPGFRNSYSLWRHAMTKEEGNFAFDLGNRERTISLWSELPFLLTGSTQFTLPSLMRLWDMKMPKTDKKWAERETSKLLKQLLEELDTNGVLIFPSCPDTAPYHYATFFRPYNFSYWAIFNVLNLPVTQCPLGLDKTGLPIGVQIVAAPFNDHLCIAVAQELERAFGGWVSPSSVFQF</sequence>
<dbReference type="Proteomes" id="UP000291343">
    <property type="component" value="Unassembled WGS sequence"/>
</dbReference>
<dbReference type="SUPFAM" id="SSF75304">
    <property type="entry name" value="Amidase signature (AS) enzymes"/>
    <property type="match status" value="1"/>
</dbReference>
<dbReference type="Pfam" id="PF01425">
    <property type="entry name" value="Amidase"/>
    <property type="match status" value="1"/>
</dbReference>
<dbReference type="Gene3D" id="3.90.1300.10">
    <property type="entry name" value="Amidase signature (AS) domain"/>
    <property type="match status" value="1"/>
</dbReference>
<dbReference type="GO" id="GO:0012505">
    <property type="term" value="C:endomembrane system"/>
    <property type="evidence" value="ECO:0007669"/>
    <property type="project" value="TreeGrafter"/>
</dbReference>
<dbReference type="InParanoid" id="A0A482WTS8"/>
<dbReference type="PIRSF" id="PIRSF001221">
    <property type="entry name" value="Amidase_fungi"/>
    <property type="match status" value="1"/>
</dbReference>
<feature type="active site" description="Acyl-ester intermediate" evidence="1">
    <location>
        <position position="246"/>
    </location>
</feature>
<feature type="active site" description="Charge relay system" evidence="1">
    <location>
        <position position="222"/>
    </location>
</feature>
<protein>
    <recommendedName>
        <fullName evidence="2">Amidase domain-containing protein</fullName>
    </recommendedName>
</protein>
<evidence type="ECO:0000313" key="3">
    <source>
        <dbReference type="EMBL" id="RZF36878.1"/>
    </source>
</evidence>
<evidence type="ECO:0000259" key="2">
    <source>
        <dbReference type="Pfam" id="PF01425"/>
    </source>
</evidence>
<dbReference type="EMBL" id="QKKF02025464">
    <property type="protein sequence ID" value="RZF36878.1"/>
    <property type="molecule type" value="Genomic_DNA"/>
</dbReference>
<comment type="caution">
    <text evidence="3">The sequence shown here is derived from an EMBL/GenBank/DDBJ whole genome shotgun (WGS) entry which is preliminary data.</text>
</comment>
<name>A0A482WTS8_LAOST</name>
<feature type="active site" description="Charge relay system" evidence="1">
    <location>
        <position position="147"/>
    </location>
</feature>
<proteinExistence type="predicted"/>
<feature type="domain" description="Amidase" evidence="2">
    <location>
        <begin position="87"/>
        <end position="519"/>
    </location>
</feature>
<keyword evidence="4" id="KW-1185">Reference proteome</keyword>
<reference evidence="3 4" key="1">
    <citation type="journal article" date="2017" name="Gigascience">
        <title>Genome sequence of the small brown planthopper, Laodelphax striatellus.</title>
        <authorList>
            <person name="Zhu J."/>
            <person name="Jiang F."/>
            <person name="Wang X."/>
            <person name="Yang P."/>
            <person name="Bao Y."/>
            <person name="Zhao W."/>
            <person name="Wang W."/>
            <person name="Lu H."/>
            <person name="Wang Q."/>
            <person name="Cui N."/>
            <person name="Li J."/>
            <person name="Chen X."/>
            <person name="Luo L."/>
            <person name="Yu J."/>
            <person name="Kang L."/>
            <person name="Cui F."/>
        </authorList>
    </citation>
    <scope>NUCLEOTIDE SEQUENCE [LARGE SCALE GENOMIC DNA]</scope>
    <source>
        <strain evidence="3">Lst14</strain>
    </source>
</reference>
<accession>A0A482WTS8</accession>
<dbReference type="InterPro" id="IPR052739">
    <property type="entry name" value="FAAH2"/>
</dbReference>
<dbReference type="PANTHER" id="PTHR43372">
    <property type="entry name" value="FATTY-ACID AMIDE HYDROLASE"/>
    <property type="match status" value="1"/>
</dbReference>
<gene>
    <name evidence="3" type="ORF">LSTR_LSTR004566</name>
</gene>
<dbReference type="SMR" id="A0A482WTS8"/>